<dbReference type="Proteomes" id="UP000070328">
    <property type="component" value="Unassembled WGS sequence"/>
</dbReference>
<evidence type="ECO:0000313" key="3">
    <source>
        <dbReference type="Proteomes" id="UP000070328"/>
    </source>
</evidence>
<keyword evidence="3" id="KW-1185">Reference proteome</keyword>
<organism evidence="2 3">
    <name type="scientific">Colletotrichum simmondsii</name>
    <dbReference type="NCBI Taxonomy" id="703756"/>
    <lineage>
        <taxon>Eukaryota</taxon>
        <taxon>Fungi</taxon>
        <taxon>Dikarya</taxon>
        <taxon>Ascomycota</taxon>
        <taxon>Pezizomycotina</taxon>
        <taxon>Sordariomycetes</taxon>
        <taxon>Hypocreomycetidae</taxon>
        <taxon>Glomerellales</taxon>
        <taxon>Glomerellaceae</taxon>
        <taxon>Colletotrichum</taxon>
        <taxon>Colletotrichum acutatum species complex</taxon>
    </lineage>
</organism>
<dbReference type="EMBL" id="JFBX01000758">
    <property type="protein sequence ID" value="KXH29091.1"/>
    <property type="molecule type" value="Genomic_DNA"/>
</dbReference>
<evidence type="ECO:0000256" key="1">
    <source>
        <dbReference type="SAM" id="SignalP"/>
    </source>
</evidence>
<keyword evidence="1" id="KW-0732">Signal</keyword>
<evidence type="ECO:0000313" key="2">
    <source>
        <dbReference type="EMBL" id="KXH29091.1"/>
    </source>
</evidence>
<sequence length="151" mass="17678">MKCNAATILLSLLVFGGVTTAKDPKTHPGWRIPDQDEVLPLHELPECYQECFDWNHNKIIGVGDVFKMSRKQWCDDEWGTIGTWWAYHLNFCVRDRCTIKEDGIKGFAWNYKMCGFPVMTEISGKDDWKKLPPSMLRRRHKVDIHQRPRTV</sequence>
<feature type="chain" id="PRO_5007801549" evidence="1">
    <location>
        <begin position="22"/>
        <end position="151"/>
    </location>
</feature>
<comment type="caution">
    <text evidence="2">The sequence shown here is derived from an EMBL/GenBank/DDBJ whole genome shotgun (WGS) entry which is preliminary data.</text>
</comment>
<feature type="signal peptide" evidence="1">
    <location>
        <begin position="1"/>
        <end position="21"/>
    </location>
</feature>
<accession>A0A135RZK6</accession>
<dbReference type="AlphaFoldDB" id="A0A135RZK6"/>
<protein>
    <submittedName>
        <fullName evidence="2">Uncharacterized protein</fullName>
    </submittedName>
</protein>
<gene>
    <name evidence="2" type="ORF">CSIM01_02160</name>
</gene>
<dbReference type="OrthoDB" id="4847041at2759"/>
<reference evidence="2 3" key="1">
    <citation type="submission" date="2014-02" db="EMBL/GenBank/DDBJ databases">
        <title>The genome sequence of Colletotrichum simmondsii CBS122122.</title>
        <authorList>
            <person name="Baroncelli R."/>
            <person name="Thon M.R."/>
        </authorList>
    </citation>
    <scope>NUCLEOTIDE SEQUENCE [LARGE SCALE GENOMIC DNA]</scope>
    <source>
        <strain evidence="2 3">CBS122122</strain>
    </source>
</reference>
<name>A0A135RZK6_9PEZI</name>
<proteinExistence type="predicted"/>